<dbReference type="InterPro" id="IPR051685">
    <property type="entry name" value="Ycf3/AcsC/BcsC/TPR_MFPF"/>
</dbReference>
<evidence type="ECO:0000313" key="10">
    <source>
        <dbReference type="Proteomes" id="UP000057043"/>
    </source>
</evidence>
<dbReference type="Proteomes" id="UP000053961">
    <property type="component" value="Unassembled WGS sequence"/>
</dbReference>
<gene>
    <name evidence="7" type="ORF">XD72_0083</name>
    <name evidence="8" type="ORF">XE07_1055</name>
</gene>
<keyword evidence="2 3" id="KW-0802">TPR repeat</keyword>
<feature type="transmembrane region" description="Helical" evidence="5">
    <location>
        <begin position="21"/>
        <end position="41"/>
    </location>
</feature>
<dbReference type="AlphaFoldDB" id="A0A101IJP1"/>
<evidence type="ECO:0000259" key="6">
    <source>
        <dbReference type="Pfam" id="PF13229"/>
    </source>
</evidence>
<organism evidence="8 9">
    <name type="scientific">Methanothrix harundinacea</name>
    <dbReference type="NCBI Taxonomy" id="301375"/>
    <lineage>
        <taxon>Archaea</taxon>
        <taxon>Methanobacteriati</taxon>
        <taxon>Methanobacteriota</taxon>
        <taxon>Stenosarchaea group</taxon>
        <taxon>Methanomicrobia</taxon>
        <taxon>Methanotrichales</taxon>
        <taxon>Methanotrichaceae</taxon>
        <taxon>Methanothrix</taxon>
    </lineage>
</organism>
<dbReference type="SUPFAM" id="SSF51126">
    <property type="entry name" value="Pectin lyase-like"/>
    <property type="match status" value="1"/>
</dbReference>
<dbReference type="NCBIfam" id="TIGR03804">
    <property type="entry name" value="para_beta_helix"/>
    <property type="match status" value="2"/>
</dbReference>
<dbReference type="PATRIC" id="fig|301375.6.peg.2459"/>
<dbReference type="EMBL" id="LGHB01000012">
    <property type="protein sequence ID" value="KUK96488.1"/>
    <property type="molecule type" value="Genomic_DNA"/>
</dbReference>
<protein>
    <submittedName>
        <fullName evidence="8">TPR-repeat protein</fullName>
    </submittedName>
</protein>
<evidence type="ECO:0000313" key="9">
    <source>
        <dbReference type="Proteomes" id="UP000053961"/>
    </source>
</evidence>
<keyword evidence="5" id="KW-0812">Transmembrane</keyword>
<accession>A0A101IJP1</accession>
<evidence type="ECO:0000313" key="7">
    <source>
        <dbReference type="EMBL" id="KUK45609.1"/>
    </source>
</evidence>
<feature type="repeat" description="TPR" evidence="3">
    <location>
        <begin position="387"/>
        <end position="420"/>
    </location>
</feature>
<dbReference type="Gene3D" id="1.25.40.10">
    <property type="entry name" value="Tetratricopeptide repeat domain"/>
    <property type="match status" value="2"/>
</dbReference>
<dbReference type="Pfam" id="PF13414">
    <property type="entry name" value="TPR_11"/>
    <property type="match status" value="1"/>
</dbReference>
<proteinExistence type="predicted"/>
<dbReference type="SMART" id="SM00028">
    <property type="entry name" value="TPR"/>
    <property type="match status" value="4"/>
</dbReference>
<dbReference type="InterPro" id="IPR022441">
    <property type="entry name" value="Para_beta_helix_rpt-2"/>
</dbReference>
<feature type="domain" description="Right handed beta helix" evidence="6">
    <location>
        <begin position="116"/>
        <end position="200"/>
    </location>
</feature>
<dbReference type="Pfam" id="PF13229">
    <property type="entry name" value="Beta_helix"/>
    <property type="match status" value="1"/>
</dbReference>
<reference evidence="8" key="1">
    <citation type="journal article" date="2015" name="MBio">
        <title>Genome-resolved metagenomic analysis reveals roles for candidate phyla and other microbial community members in biogeochemical transformations in oil reservoirs.</title>
        <authorList>
            <person name="Hu P."/>
            <person name="Tom L."/>
            <person name="Singh A."/>
            <person name="Thomas B.C."/>
            <person name="Baker B.J."/>
            <person name="Piceno Y.M."/>
            <person name="Andersen G.L."/>
            <person name="Banfield J.F."/>
        </authorList>
    </citation>
    <scope>NUCLEOTIDE SEQUENCE [LARGE SCALE GENOMIC DNA]</scope>
    <source>
        <strain evidence="8">56_747</strain>
    </source>
</reference>
<evidence type="ECO:0000256" key="1">
    <source>
        <dbReference type="ARBA" id="ARBA00022737"/>
    </source>
</evidence>
<keyword evidence="1" id="KW-0677">Repeat</keyword>
<evidence type="ECO:0000256" key="4">
    <source>
        <dbReference type="SAM" id="MobiDB-lite"/>
    </source>
</evidence>
<dbReference type="Pfam" id="PF13432">
    <property type="entry name" value="TPR_16"/>
    <property type="match status" value="1"/>
</dbReference>
<keyword evidence="5" id="KW-0472">Membrane</keyword>
<name>A0A101IJP1_9EURY</name>
<sequence>MYFTKTFSKIKVEKNPQAGDLMSLKAICFYFLAFPAFLVGADAITITVGPEGSDHVEIQAAIGAASPGDVVEVSGGTYRENLVVDVPITLRGAGNGTEKPIVDAGGRGSAVTLIADGVRLEGFILENGGFGRAGIEVRSDDNLIRGNLITDNNWYGIFLGGSSGSIIEENVIWKNKYGIWINAGSDDNQILSNVLEGNENYNAFDLGKNLWEGNFYGDFDVDLPIYEVPGISSVDRSPSGPEKETVLEEIPEAPENFTEPREETEGVELAAPTVEDSATGAEGVEDSGSMAPSFDDDLSLGESSANLTFEVLPSEEPPALRLTDLDLDLELNVSLEEDAVDLPAGPPVGDAIINADLGEADANESAQDPVVIQPPEATRAAVEARTAEDWVERGDHLSNLGRYSEALSFYDQALEMEPELFDAWDGKGDALMMTGSYDKALKCYERALVIDPDSAESWYHKGNTLQMLLRFDEALGCYNEALRIDPEFAEAWNKKGMILNRLGRYQEALASFDEALKIVPGYAAAWSNKSWAHQMLGEDDSAKEAFDRAKALG</sequence>
<dbReference type="InterPro" id="IPR039448">
    <property type="entry name" value="Beta_helix"/>
</dbReference>
<evidence type="ECO:0000313" key="8">
    <source>
        <dbReference type="EMBL" id="KUK96488.1"/>
    </source>
</evidence>
<dbReference type="SMART" id="SM00710">
    <property type="entry name" value="PbH1"/>
    <property type="match status" value="4"/>
</dbReference>
<dbReference type="SUPFAM" id="SSF48439">
    <property type="entry name" value="Protein prenylyltransferase"/>
    <property type="match status" value="1"/>
</dbReference>
<feature type="repeat" description="TPR" evidence="3">
    <location>
        <begin position="489"/>
        <end position="522"/>
    </location>
</feature>
<dbReference type="InterPro" id="IPR011990">
    <property type="entry name" value="TPR-like_helical_dom_sf"/>
</dbReference>
<feature type="region of interest" description="Disordered" evidence="4">
    <location>
        <begin position="231"/>
        <end position="296"/>
    </location>
</feature>
<dbReference type="Gene3D" id="2.160.20.10">
    <property type="entry name" value="Single-stranded right-handed beta-helix, Pectin lyase-like"/>
    <property type="match status" value="2"/>
</dbReference>
<feature type="repeat" description="TPR" evidence="3">
    <location>
        <begin position="455"/>
        <end position="488"/>
    </location>
</feature>
<dbReference type="InterPro" id="IPR019734">
    <property type="entry name" value="TPR_rpt"/>
</dbReference>
<evidence type="ECO:0000256" key="3">
    <source>
        <dbReference type="PROSITE-ProRule" id="PRU00339"/>
    </source>
</evidence>
<reference evidence="9 10" key="2">
    <citation type="journal article" date="2015" name="MBio">
        <title>Genome-Resolved Metagenomic Analysis Reveals Roles for Candidate Phyla and Other Microbial Community Members in Biogeochemical Transformations in Oil Reservoirs.</title>
        <authorList>
            <person name="Hu P."/>
            <person name="Tom L."/>
            <person name="Singh A."/>
            <person name="Thomas B.C."/>
            <person name="Baker B.J."/>
            <person name="Piceno Y.M."/>
            <person name="Andersen G.L."/>
            <person name="Banfield J.F."/>
        </authorList>
    </citation>
    <scope>NUCLEOTIDE SEQUENCE [LARGE SCALE GENOMIC DNA]</scope>
    <source>
        <strain evidence="7">57_489</strain>
    </source>
</reference>
<dbReference type="InterPro" id="IPR006626">
    <property type="entry name" value="PbH1"/>
</dbReference>
<dbReference type="PANTHER" id="PTHR44943">
    <property type="entry name" value="CELLULOSE SYNTHASE OPERON PROTEIN C"/>
    <property type="match status" value="1"/>
</dbReference>
<evidence type="ECO:0000256" key="2">
    <source>
        <dbReference type="ARBA" id="ARBA00022803"/>
    </source>
</evidence>
<comment type="caution">
    <text evidence="8">The sequence shown here is derived from an EMBL/GenBank/DDBJ whole genome shotgun (WGS) entry which is preliminary data.</text>
</comment>
<dbReference type="InterPro" id="IPR013105">
    <property type="entry name" value="TPR_2"/>
</dbReference>
<dbReference type="PANTHER" id="PTHR44943:SF8">
    <property type="entry name" value="TPR REPEAT-CONTAINING PROTEIN MJ0263"/>
    <property type="match status" value="1"/>
</dbReference>
<dbReference type="InterPro" id="IPR012334">
    <property type="entry name" value="Pectin_lyas_fold"/>
</dbReference>
<dbReference type="Pfam" id="PF07719">
    <property type="entry name" value="TPR_2"/>
    <property type="match status" value="1"/>
</dbReference>
<dbReference type="PROSITE" id="PS50005">
    <property type="entry name" value="TPR"/>
    <property type="match status" value="4"/>
</dbReference>
<dbReference type="PROSITE" id="PS50293">
    <property type="entry name" value="TPR_REGION"/>
    <property type="match status" value="3"/>
</dbReference>
<dbReference type="EMBL" id="LGFT01000001">
    <property type="protein sequence ID" value="KUK45609.1"/>
    <property type="molecule type" value="Genomic_DNA"/>
</dbReference>
<evidence type="ECO:0000256" key="5">
    <source>
        <dbReference type="SAM" id="Phobius"/>
    </source>
</evidence>
<keyword evidence="5" id="KW-1133">Transmembrane helix</keyword>
<feature type="repeat" description="TPR" evidence="3">
    <location>
        <begin position="421"/>
        <end position="454"/>
    </location>
</feature>
<dbReference type="InterPro" id="IPR011050">
    <property type="entry name" value="Pectin_lyase_fold/virulence"/>
</dbReference>
<dbReference type="Proteomes" id="UP000057043">
    <property type="component" value="Unassembled WGS sequence"/>
</dbReference>